<evidence type="ECO:0000313" key="9">
    <source>
        <dbReference type="Ensembl" id="ENSSTUP00000061243.1"/>
    </source>
</evidence>
<evidence type="ECO:0000256" key="5">
    <source>
        <dbReference type="ARBA" id="ARBA00022786"/>
    </source>
</evidence>
<evidence type="ECO:0000313" key="10">
    <source>
        <dbReference type="Proteomes" id="UP000472277"/>
    </source>
</evidence>
<dbReference type="FunFam" id="3.30.2410.10:FF:000003">
    <property type="entry name" value="probable E3 ubiquitin-protein ligase HERC4 isoform X1"/>
    <property type="match status" value="1"/>
</dbReference>
<dbReference type="Ensembl" id="ENSSTUT00000064613.1">
    <property type="protein sequence ID" value="ENSSTUP00000061243.1"/>
    <property type="gene ID" value="ENSSTUG00000026361.1"/>
</dbReference>
<keyword evidence="2" id="KW-0963">Cytoplasm</keyword>
<dbReference type="PRINTS" id="PR00633">
    <property type="entry name" value="RCCNDNSATION"/>
</dbReference>
<accession>A0A674APN1</accession>
<evidence type="ECO:0000256" key="7">
    <source>
        <dbReference type="PROSITE-ProRule" id="PRU00235"/>
    </source>
</evidence>
<dbReference type="InterPro" id="IPR009091">
    <property type="entry name" value="RCC1/BLIP-II"/>
</dbReference>
<dbReference type="OrthoDB" id="8068875at2759"/>
<feature type="repeat" description="RCC1" evidence="7">
    <location>
        <begin position="156"/>
        <end position="208"/>
    </location>
</feature>
<dbReference type="InterPro" id="IPR058923">
    <property type="entry name" value="RCC1-like_dom"/>
</dbReference>
<dbReference type="Gene3D" id="2.130.10.30">
    <property type="entry name" value="Regulator of chromosome condensation 1/beta-lactamase-inhibitor protein II"/>
    <property type="match status" value="2"/>
</dbReference>
<keyword evidence="5 6" id="KW-0833">Ubl conjugation pathway</keyword>
<feature type="repeat" description="RCC1" evidence="7">
    <location>
        <begin position="209"/>
        <end position="260"/>
    </location>
</feature>
<dbReference type="Pfam" id="PF25390">
    <property type="entry name" value="WD40_RLD"/>
    <property type="match status" value="1"/>
</dbReference>
<feature type="repeat" description="RCC1" evidence="7">
    <location>
        <begin position="53"/>
        <end position="102"/>
    </location>
</feature>
<keyword evidence="10" id="KW-1185">Reference proteome</keyword>
<dbReference type="SUPFAM" id="SSF56204">
    <property type="entry name" value="Hect, E3 ligase catalytic domain"/>
    <property type="match status" value="1"/>
</dbReference>
<dbReference type="OMA" id="FKSQACW"/>
<protein>
    <submittedName>
        <fullName evidence="9">HECT and RLD domain containing E3 ubiquitin protein ligase 4</fullName>
    </submittedName>
</protein>
<dbReference type="GO" id="GO:0005737">
    <property type="term" value="C:cytoplasm"/>
    <property type="evidence" value="ECO:0007669"/>
    <property type="project" value="UniProtKB-SubCell"/>
</dbReference>
<organism evidence="9 10">
    <name type="scientific">Salmo trutta</name>
    <name type="common">Brown trout</name>
    <dbReference type="NCBI Taxonomy" id="8032"/>
    <lineage>
        <taxon>Eukaryota</taxon>
        <taxon>Metazoa</taxon>
        <taxon>Chordata</taxon>
        <taxon>Craniata</taxon>
        <taxon>Vertebrata</taxon>
        <taxon>Euteleostomi</taxon>
        <taxon>Actinopterygii</taxon>
        <taxon>Neopterygii</taxon>
        <taxon>Teleostei</taxon>
        <taxon>Protacanthopterygii</taxon>
        <taxon>Salmoniformes</taxon>
        <taxon>Salmonidae</taxon>
        <taxon>Salmoninae</taxon>
        <taxon>Salmo</taxon>
    </lineage>
</organism>
<dbReference type="PROSITE" id="PS50012">
    <property type="entry name" value="RCC1_3"/>
    <property type="match status" value="7"/>
</dbReference>
<dbReference type="GO" id="GO:0004842">
    <property type="term" value="F:ubiquitin-protein transferase activity"/>
    <property type="evidence" value="ECO:0007669"/>
    <property type="project" value="InterPro"/>
</dbReference>
<feature type="repeat" description="RCC1" evidence="7">
    <location>
        <begin position="1"/>
        <end position="52"/>
    </location>
</feature>
<feature type="repeat" description="RCC1" evidence="7">
    <location>
        <begin position="314"/>
        <end position="380"/>
    </location>
</feature>
<dbReference type="Gene3D" id="3.30.2160.10">
    <property type="entry name" value="Hect, E3 ligase catalytic domain"/>
    <property type="match status" value="1"/>
</dbReference>
<dbReference type="Proteomes" id="UP000472277">
    <property type="component" value="Chromosome 5"/>
</dbReference>
<name>A0A674APN1_SALTR</name>
<dbReference type="InterPro" id="IPR051709">
    <property type="entry name" value="Ub-ligase/GTPase-reg"/>
</dbReference>
<dbReference type="Gene3D" id="3.30.2410.10">
    <property type="entry name" value="Hect, E3 ligase catalytic domain"/>
    <property type="match status" value="1"/>
</dbReference>
<evidence type="ECO:0000256" key="2">
    <source>
        <dbReference type="ARBA" id="ARBA00022490"/>
    </source>
</evidence>
<evidence type="ECO:0000256" key="1">
    <source>
        <dbReference type="ARBA" id="ARBA00004496"/>
    </source>
</evidence>
<dbReference type="Pfam" id="PF00632">
    <property type="entry name" value="HECT"/>
    <property type="match status" value="1"/>
</dbReference>
<dbReference type="InterPro" id="IPR000408">
    <property type="entry name" value="Reg_chr_condens"/>
</dbReference>
<comment type="subcellular location">
    <subcellularLocation>
        <location evidence="1">Cytoplasm</location>
    </subcellularLocation>
</comment>
<dbReference type="FunFam" id="3.30.2160.10:FF:000004">
    <property type="entry name" value="probable E3 ubiquitin-protein ligase HERC4 isoform X1"/>
    <property type="match status" value="1"/>
</dbReference>
<dbReference type="RefSeq" id="XP_029609109.1">
    <property type="nucleotide sequence ID" value="XM_029753249.1"/>
</dbReference>
<feature type="domain" description="HECT" evidence="8">
    <location>
        <begin position="723"/>
        <end position="1050"/>
    </location>
</feature>
<dbReference type="SUPFAM" id="SSF50985">
    <property type="entry name" value="RCC1/BLIP-II"/>
    <property type="match status" value="1"/>
</dbReference>
<dbReference type="FunCoup" id="A0A674APN1">
    <property type="interactions" value="1855"/>
</dbReference>
<evidence type="ECO:0000256" key="3">
    <source>
        <dbReference type="ARBA" id="ARBA00022679"/>
    </source>
</evidence>
<evidence type="ECO:0000259" key="8">
    <source>
        <dbReference type="PROSITE" id="PS50237"/>
    </source>
</evidence>
<feature type="repeat" description="RCC1" evidence="7">
    <location>
        <begin position="103"/>
        <end position="155"/>
    </location>
</feature>
<dbReference type="SMART" id="SM00119">
    <property type="entry name" value="HECTc"/>
    <property type="match status" value="1"/>
</dbReference>
<feature type="active site" description="Glycyl thioester intermediate" evidence="6">
    <location>
        <position position="1018"/>
    </location>
</feature>
<keyword evidence="4" id="KW-0677">Repeat</keyword>
<dbReference type="InterPro" id="IPR000569">
    <property type="entry name" value="HECT_dom"/>
</dbReference>
<dbReference type="InterPro" id="IPR035983">
    <property type="entry name" value="Hect_E3_ubiquitin_ligase"/>
</dbReference>
<dbReference type="Gene3D" id="3.90.1750.10">
    <property type="entry name" value="Hect, E3 ligase catalytic domains"/>
    <property type="match status" value="1"/>
</dbReference>
<evidence type="ECO:0000256" key="6">
    <source>
        <dbReference type="PROSITE-ProRule" id="PRU00104"/>
    </source>
</evidence>
<dbReference type="PROSITE" id="PS00626">
    <property type="entry name" value="RCC1_2"/>
    <property type="match status" value="1"/>
</dbReference>
<gene>
    <name evidence="9" type="primary">HERC4</name>
    <name evidence="9" type="synonym">herc4</name>
</gene>
<dbReference type="PROSITE" id="PS50237">
    <property type="entry name" value="HECT"/>
    <property type="match status" value="1"/>
</dbReference>
<dbReference type="AlphaFoldDB" id="A0A674APN1"/>
<dbReference type="GeneTree" id="ENSGT00940000158924"/>
<reference evidence="9" key="2">
    <citation type="submission" date="2025-09" db="UniProtKB">
        <authorList>
            <consortium name="Ensembl"/>
        </authorList>
    </citation>
    <scope>IDENTIFICATION</scope>
</reference>
<dbReference type="GeneID" id="115194016"/>
<evidence type="ECO:0000256" key="4">
    <source>
        <dbReference type="ARBA" id="ARBA00022737"/>
    </source>
</evidence>
<dbReference type="PANTHER" id="PTHR45622:SF5">
    <property type="entry name" value="E3 UBIQUITIN-PROTEIN LIGASE HERC4-RELATED"/>
    <property type="match status" value="1"/>
</dbReference>
<dbReference type="CDD" id="cd00078">
    <property type="entry name" value="HECTc"/>
    <property type="match status" value="1"/>
</dbReference>
<sequence>MLCWGNASFGQLGLGGIDEEIVVEPRKCDFFHGKQVCDIGCGRRHTTFLLGDGTVYTCGCNDIGQLGHEKSRKKPEQVVALDAQNIVAVSCGEAHTLALNDKGQVFAWGLATDGQLGLTNFEECVRVPRNIKSLSDVEIAQVACGYRHSHALSRGGQVYSWGQNRYGQLGLGVAGQGISTPQVIQSLHGIPFIQISAGGAHSFALTFSGAVFGWGRNKFGQLGLNDNNDRYYPALLKSLRSQRVIYICCGEDHTATLTKEGGVFTFGAGGYGQLGHNTTNHEINPRKVFELMGNVVTQISCGRQHTLAFIPSSGKMDSFGLGGNGQLGTRSTSNRNSPAPVKGPWVAYNGPTPTNTDMEQGCCVKRIYAGGDQSFAHYYTPQNPLVPDDIRIPDPRRHICTLSADLTQRWLNHYTHGRLPQEISNEIDLVFSSASCLNGSFLAGSHPDHYNTSSKCSGVDMNMARLLFHRVVQHDYPEIAQQIAASLEKNLIPRLSSSPPDIEALRLYLTLPECPLFSDPNTYVTLAIPFAKALISLKEAPLKVLGNWWSQFEAPVFQRLVELYKVVVVYLLKMHKVGVPHSEQRVFTCFLDTALKLLEILHAVNERAGHIIQYDRFYIHELDDLIDIRNDYITWIQQQMYSMAHDSAVTLCKYPFVFDAQAKTTLLQTDAVIQMQMAVDQAQRQNFSSMFLPVVESVNPCLILIVRRENIVGDTMEVLRKSKNVDYKKPLKVIFVGEEAVDAGGVRKEFFLLIMRELLDPKYGMFRYYEESRLIWFANKTFEDIDLFHLIGVICGLAIYNLTIVDLHFPVALYKKLLKRNPTLDDLKELMPDVGRSLQQLLDYTEDDVEDTFCLNFTVTVENFGATEVLELVPNGMDICVDNSNRPEFVSAYVDYIFNKSVASLFESFFAGFHKVCGGKVLELFQPNELQAMVIGNTNYDWKELEKSTEYKGEYWAENPTIKFFWEVFHDLSLEKKKLFLLFLTGSDRIPILGMKSLKLVIQPTGGGEHYLPVAHTCFNLLDLPKYSSRETLQNKLLQAIDHNQGFNLA</sequence>
<feature type="repeat" description="RCC1" evidence="7">
    <location>
        <begin position="261"/>
        <end position="312"/>
    </location>
</feature>
<reference evidence="9" key="1">
    <citation type="submission" date="2025-08" db="UniProtKB">
        <authorList>
            <consortium name="Ensembl"/>
        </authorList>
    </citation>
    <scope>IDENTIFICATION</scope>
</reference>
<proteinExistence type="predicted"/>
<dbReference type="InParanoid" id="A0A674APN1"/>
<keyword evidence="3" id="KW-0808">Transferase</keyword>
<dbReference type="PANTHER" id="PTHR45622">
    <property type="entry name" value="UBIQUITIN-PROTEIN LIGASE E3A-RELATED"/>
    <property type="match status" value="1"/>
</dbReference>